<keyword evidence="2" id="KW-0813">Transport</keyword>
<dbReference type="PANTHER" id="PTHR30532">
    <property type="entry name" value="IRON III DICITRATE-BINDING PERIPLASMIC PROTEIN"/>
    <property type="match status" value="1"/>
</dbReference>
<dbReference type="InterPro" id="IPR006311">
    <property type="entry name" value="TAT_signal"/>
</dbReference>
<dbReference type="EMBL" id="JBHTAA010000002">
    <property type="protein sequence ID" value="MFC7203307.1"/>
    <property type="molecule type" value="Genomic_DNA"/>
</dbReference>
<dbReference type="Proteomes" id="UP001596481">
    <property type="component" value="Unassembled WGS sequence"/>
</dbReference>
<dbReference type="AlphaFoldDB" id="A0ABD5ZEA8"/>
<organism evidence="6 7">
    <name type="scientific">Haloferax namakaokahaiae</name>
    <dbReference type="NCBI Taxonomy" id="1748331"/>
    <lineage>
        <taxon>Archaea</taxon>
        <taxon>Methanobacteriati</taxon>
        <taxon>Methanobacteriota</taxon>
        <taxon>Stenosarchaea group</taxon>
        <taxon>Halobacteria</taxon>
        <taxon>Halobacteriales</taxon>
        <taxon>Haloferacaceae</taxon>
        <taxon>Haloferax</taxon>
    </lineage>
</organism>
<dbReference type="SUPFAM" id="SSF53807">
    <property type="entry name" value="Helical backbone' metal receptor"/>
    <property type="match status" value="1"/>
</dbReference>
<dbReference type="PROSITE" id="PS50983">
    <property type="entry name" value="FE_B12_PBP"/>
    <property type="match status" value="1"/>
</dbReference>
<protein>
    <submittedName>
        <fullName evidence="6">ABC transporter substrate-binding protein</fullName>
    </submittedName>
</protein>
<accession>A0ABD5ZEA8</accession>
<dbReference type="InterPro" id="IPR002491">
    <property type="entry name" value="ABC_transptr_periplasmic_BD"/>
</dbReference>
<evidence type="ECO:0000256" key="4">
    <source>
        <dbReference type="SAM" id="MobiDB-lite"/>
    </source>
</evidence>
<dbReference type="InterPro" id="IPR051313">
    <property type="entry name" value="Bact_iron-sidero_bind"/>
</dbReference>
<dbReference type="PROSITE" id="PS51318">
    <property type="entry name" value="TAT"/>
    <property type="match status" value="1"/>
</dbReference>
<reference evidence="6 7" key="1">
    <citation type="journal article" date="2019" name="Int. J. Syst. Evol. Microbiol.">
        <title>The Global Catalogue of Microorganisms (GCM) 10K type strain sequencing project: providing services to taxonomists for standard genome sequencing and annotation.</title>
        <authorList>
            <consortium name="The Broad Institute Genomics Platform"/>
            <consortium name="The Broad Institute Genome Sequencing Center for Infectious Disease"/>
            <person name="Wu L."/>
            <person name="Ma J."/>
        </authorList>
    </citation>
    <scope>NUCLEOTIDE SEQUENCE [LARGE SCALE GENOMIC DNA]</scope>
    <source>
        <strain evidence="6 7">DSM 29988</strain>
    </source>
</reference>
<sequence>MSDQSDGRSRLGRRAYLKYSGALAGGSLLAGCTGNSQPESADDETATTQTPTETTVTDTETETTEATPEDTSYSVSISPVGEVTFDEVPSKVMAYSPQYIDMLVAFGHEDSLTSVGFPEDYVGGLGYFYDALDGVSASADGLTQVYDGGMDKELFYELDNDVHLMDPAWVVTFKGWNQTDVDEIAENVGPWFANRYSRQHAQPPAAYRDDYRYYTLWDLSGKVADVFQERKRFEALKTEYEKLYGHIRANLPPKSERPTVGLLSYWDGEFYPYKISGPGFGKAHVRPMGARDAFADSDKTYAENYDAAYSTEGLLEIDPDVILHIFAVGPWYDWDEIQETVSTDPVGKELTAIQNDRFYASGGSFQGPLKNLFQLEMTAKQLYPEQFGEWPRFEEGQSYPDLPEEEQLFDHQRVADIVNGEF</sequence>
<evidence type="ECO:0000259" key="5">
    <source>
        <dbReference type="PROSITE" id="PS50983"/>
    </source>
</evidence>
<evidence type="ECO:0000256" key="2">
    <source>
        <dbReference type="ARBA" id="ARBA00022448"/>
    </source>
</evidence>
<comment type="caution">
    <text evidence="6">The sequence shown here is derived from an EMBL/GenBank/DDBJ whole genome shotgun (WGS) entry which is preliminary data.</text>
</comment>
<dbReference type="Gene3D" id="3.40.50.1980">
    <property type="entry name" value="Nitrogenase molybdenum iron protein domain"/>
    <property type="match status" value="2"/>
</dbReference>
<dbReference type="PANTHER" id="PTHR30532:SF1">
    <property type="entry name" value="IRON(3+)-HYDROXAMATE-BINDING PROTEIN FHUD"/>
    <property type="match status" value="1"/>
</dbReference>
<keyword evidence="3" id="KW-0732">Signal</keyword>
<dbReference type="Pfam" id="PF01497">
    <property type="entry name" value="Peripla_BP_2"/>
    <property type="match status" value="1"/>
</dbReference>
<keyword evidence="7" id="KW-1185">Reference proteome</keyword>
<evidence type="ECO:0000256" key="3">
    <source>
        <dbReference type="ARBA" id="ARBA00022729"/>
    </source>
</evidence>
<feature type="compositionally biased region" description="Low complexity" evidence="4">
    <location>
        <begin position="46"/>
        <end position="71"/>
    </location>
</feature>
<dbReference type="RefSeq" id="WP_390222646.1">
    <property type="nucleotide sequence ID" value="NZ_JBHTAA010000002.1"/>
</dbReference>
<comment type="subcellular location">
    <subcellularLocation>
        <location evidence="1">Cell envelope</location>
    </subcellularLocation>
</comment>
<proteinExistence type="predicted"/>
<feature type="domain" description="Fe/B12 periplasmic-binding" evidence="5">
    <location>
        <begin position="91"/>
        <end position="390"/>
    </location>
</feature>
<name>A0ABD5ZEA8_9EURY</name>
<evidence type="ECO:0000313" key="6">
    <source>
        <dbReference type="EMBL" id="MFC7203307.1"/>
    </source>
</evidence>
<evidence type="ECO:0000313" key="7">
    <source>
        <dbReference type="Proteomes" id="UP001596481"/>
    </source>
</evidence>
<evidence type="ECO:0000256" key="1">
    <source>
        <dbReference type="ARBA" id="ARBA00004196"/>
    </source>
</evidence>
<gene>
    <name evidence="6" type="ORF">ACFQJC_07250</name>
</gene>
<feature type="region of interest" description="Disordered" evidence="4">
    <location>
        <begin position="28"/>
        <end position="74"/>
    </location>
</feature>